<organism evidence="5 6">
    <name type="scientific">Sphagnum jensenii</name>
    <dbReference type="NCBI Taxonomy" id="128206"/>
    <lineage>
        <taxon>Eukaryota</taxon>
        <taxon>Viridiplantae</taxon>
        <taxon>Streptophyta</taxon>
        <taxon>Embryophyta</taxon>
        <taxon>Bryophyta</taxon>
        <taxon>Sphagnophytina</taxon>
        <taxon>Sphagnopsida</taxon>
        <taxon>Sphagnales</taxon>
        <taxon>Sphagnaceae</taxon>
        <taxon>Sphagnum</taxon>
    </lineage>
</organism>
<dbReference type="InterPro" id="IPR052085">
    <property type="entry name" value="WD-SAM-U-box"/>
</dbReference>
<dbReference type="PROSITE" id="PS51698">
    <property type="entry name" value="U_BOX"/>
    <property type="match status" value="1"/>
</dbReference>
<keyword evidence="2" id="KW-0175">Coiled coil</keyword>
<sequence>MESKVANLWTSSTDLIPTIRNSISITNFKIDSTQQSTIDCGVDDLREENAELRREKRILQSLLNGLSEHSPLDHGYDDKLQITSNSINSHEREDFRESCVTQVRVDLEHTKRSIAEYERRLKDALLCLQEARIESLQVLPLRLKLHELKNKQDRLNTQLYTLNESYEALLVEKAHLTQEVDRLQSEVQAAVSQNELLLDSLRHRDEELADMRKKVEGHESALSTLSGDITRLTVHNNALESRHSQMYTEKNHLEKLCASLAKECQRVKNMKAQQPQVNAKDINTQEIYTDVHITDISQPATLYDPHQYESEPADCFMTLTICIWGGRRVTSTSSVDERTAAGTPNNNIDLNNSREDSLLDNPETQQYLFDQFTGPGLASDAYVEYTNPLFGRTFPTFQSLRQRNDNYEQFEFYMPQMSPSPPSAGIQRNARYNSLNEAWATASPLVRQVSYTLPAPRPRPGSTTQPRGANIVIRTQIEIQDNELPTHDAIMRLNDLEIPSYFDSSQTPSYFKCPISLDLMSNPVQCSDGQTYNRKEIVEWLNRSNISPITKQPIKLLFPNYNLRAAIEDYIKSNTTEPQMDIKFLNYEVTV</sequence>
<feature type="domain" description="U-box" evidence="4">
    <location>
        <begin position="506"/>
        <end position="577"/>
    </location>
</feature>
<accession>A0ABP0VAF9</accession>
<feature type="region of interest" description="Disordered" evidence="3">
    <location>
        <begin position="333"/>
        <end position="353"/>
    </location>
</feature>
<dbReference type="SUPFAM" id="SSF57850">
    <property type="entry name" value="RING/U-box"/>
    <property type="match status" value="1"/>
</dbReference>
<feature type="coiled-coil region" evidence="2">
    <location>
        <begin position="42"/>
        <end position="69"/>
    </location>
</feature>
<dbReference type="InterPro" id="IPR003613">
    <property type="entry name" value="Ubox_domain"/>
</dbReference>
<evidence type="ECO:0000256" key="2">
    <source>
        <dbReference type="SAM" id="Coils"/>
    </source>
</evidence>
<feature type="coiled-coil region" evidence="2">
    <location>
        <begin position="100"/>
        <end position="193"/>
    </location>
</feature>
<dbReference type="Pfam" id="PF04564">
    <property type="entry name" value="U-box"/>
    <property type="match status" value="1"/>
</dbReference>
<dbReference type="EMBL" id="CAXAQS010000317">
    <property type="protein sequence ID" value="CAK9251087.1"/>
    <property type="molecule type" value="Genomic_DNA"/>
</dbReference>
<evidence type="ECO:0000313" key="6">
    <source>
        <dbReference type="Proteomes" id="UP001497444"/>
    </source>
</evidence>
<dbReference type="CDD" id="cd16655">
    <property type="entry name" value="RING-Ubox_WDSUB1-like"/>
    <property type="match status" value="1"/>
</dbReference>
<dbReference type="InterPro" id="IPR013083">
    <property type="entry name" value="Znf_RING/FYVE/PHD"/>
</dbReference>
<keyword evidence="6" id="KW-1185">Reference proteome</keyword>
<protein>
    <recommendedName>
        <fullName evidence="4">U-box domain-containing protein</fullName>
    </recommendedName>
</protein>
<name>A0ABP0VAF9_9BRYO</name>
<dbReference type="Proteomes" id="UP001497444">
    <property type="component" value="Unassembled WGS sequence"/>
</dbReference>
<dbReference type="Gene3D" id="3.30.40.10">
    <property type="entry name" value="Zinc/RING finger domain, C3HC4 (zinc finger)"/>
    <property type="match status" value="1"/>
</dbReference>
<comment type="pathway">
    <text evidence="1">Protein modification; protein ubiquitination.</text>
</comment>
<comment type="caution">
    <text evidence="5">The sequence shown here is derived from an EMBL/GenBank/DDBJ whole genome shotgun (WGS) entry which is preliminary data.</text>
</comment>
<feature type="compositionally biased region" description="Polar residues" evidence="3">
    <location>
        <begin position="342"/>
        <end position="351"/>
    </location>
</feature>
<evidence type="ECO:0000256" key="3">
    <source>
        <dbReference type="SAM" id="MobiDB-lite"/>
    </source>
</evidence>
<reference evidence="5" key="1">
    <citation type="submission" date="2024-02" db="EMBL/GenBank/DDBJ databases">
        <authorList>
            <consortium name="ELIXIR-Norway"/>
            <consortium name="Elixir Norway"/>
        </authorList>
    </citation>
    <scope>NUCLEOTIDE SEQUENCE</scope>
</reference>
<gene>
    <name evidence="5" type="ORF">CSSPJE1EN1_LOCUS26465</name>
</gene>
<evidence type="ECO:0000256" key="1">
    <source>
        <dbReference type="ARBA" id="ARBA00004906"/>
    </source>
</evidence>
<proteinExistence type="predicted"/>
<evidence type="ECO:0000259" key="4">
    <source>
        <dbReference type="PROSITE" id="PS51698"/>
    </source>
</evidence>
<evidence type="ECO:0000313" key="5">
    <source>
        <dbReference type="EMBL" id="CAK9251087.1"/>
    </source>
</evidence>
<dbReference type="PANTHER" id="PTHR46573">
    <property type="entry name" value="WD REPEAT, SAM AND U-BOX DOMAIN-CONTAINING PROTEIN 1"/>
    <property type="match status" value="1"/>
</dbReference>
<dbReference type="SMART" id="SM00504">
    <property type="entry name" value="Ubox"/>
    <property type="match status" value="1"/>
</dbReference>
<dbReference type="PANTHER" id="PTHR46573:SF1">
    <property type="entry name" value="WD REPEAT, SAM AND U-BOX DOMAIN-CONTAINING PROTEIN 1"/>
    <property type="match status" value="1"/>
</dbReference>